<dbReference type="Gene3D" id="2.180.10.10">
    <property type="entry name" value="RHS repeat-associated core"/>
    <property type="match status" value="1"/>
</dbReference>
<dbReference type="NCBIfam" id="TIGR03696">
    <property type="entry name" value="Rhs_assc_core"/>
    <property type="match status" value="1"/>
</dbReference>
<evidence type="ECO:0000313" key="5">
    <source>
        <dbReference type="Proteomes" id="UP000660611"/>
    </source>
</evidence>
<evidence type="ECO:0000256" key="1">
    <source>
        <dbReference type="ARBA" id="ARBA00022737"/>
    </source>
</evidence>
<organism evidence="4 5">
    <name type="scientific">Dactylosporangium siamense</name>
    <dbReference type="NCBI Taxonomy" id="685454"/>
    <lineage>
        <taxon>Bacteria</taxon>
        <taxon>Bacillati</taxon>
        <taxon>Actinomycetota</taxon>
        <taxon>Actinomycetes</taxon>
        <taxon>Micromonosporales</taxon>
        <taxon>Micromonosporaceae</taxon>
        <taxon>Dactylosporangium</taxon>
    </lineage>
</organism>
<dbReference type="RefSeq" id="WP_239137073.1">
    <property type="nucleotide sequence ID" value="NZ_BAAAVW010000026.1"/>
</dbReference>
<accession>A0A919PY01</accession>
<dbReference type="InterPro" id="IPR022385">
    <property type="entry name" value="Rhs_assc_core"/>
</dbReference>
<feature type="domain" description="Teneurin-like YD-shell" evidence="3">
    <location>
        <begin position="4"/>
        <end position="98"/>
    </location>
</feature>
<dbReference type="InterPro" id="IPR056823">
    <property type="entry name" value="TEN-like_YD-shell"/>
</dbReference>
<feature type="compositionally biased region" description="Basic residues" evidence="2">
    <location>
        <begin position="115"/>
        <end position="129"/>
    </location>
</feature>
<keyword evidence="1" id="KW-0677">Repeat</keyword>
<gene>
    <name evidence="4" type="ORF">Dsi01nite_104400</name>
</gene>
<evidence type="ECO:0000259" key="3">
    <source>
        <dbReference type="Pfam" id="PF25023"/>
    </source>
</evidence>
<keyword evidence="5" id="KW-1185">Reference proteome</keyword>
<protein>
    <recommendedName>
        <fullName evidence="3">Teneurin-like YD-shell domain-containing protein</fullName>
    </recommendedName>
</protein>
<dbReference type="PANTHER" id="PTHR32305">
    <property type="match status" value="1"/>
</dbReference>
<evidence type="ECO:0000313" key="4">
    <source>
        <dbReference type="EMBL" id="GIG52399.1"/>
    </source>
</evidence>
<feature type="region of interest" description="Disordered" evidence="2">
    <location>
        <begin position="18"/>
        <end position="48"/>
    </location>
</feature>
<comment type="caution">
    <text evidence="4">The sequence shown here is derived from an EMBL/GenBank/DDBJ whole genome shotgun (WGS) entry which is preliminary data.</text>
</comment>
<evidence type="ECO:0000256" key="2">
    <source>
        <dbReference type="SAM" id="MobiDB-lite"/>
    </source>
</evidence>
<dbReference type="EMBL" id="BONQ01000178">
    <property type="protein sequence ID" value="GIG52399.1"/>
    <property type="molecule type" value="Genomic_DNA"/>
</dbReference>
<proteinExistence type="predicted"/>
<dbReference type="Proteomes" id="UP000660611">
    <property type="component" value="Unassembled WGS sequence"/>
</dbReference>
<dbReference type="Pfam" id="PF25023">
    <property type="entry name" value="TEN_YD-shell"/>
    <property type="match status" value="1"/>
</dbReference>
<feature type="compositionally biased region" description="Polar residues" evidence="2">
    <location>
        <begin position="94"/>
        <end position="105"/>
    </location>
</feature>
<name>A0A919PY01_9ACTN</name>
<dbReference type="InterPro" id="IPR050708">
    <property type="entry name" value="T6SS_VgrG/RHS"/>
</dbReference>
<dbReference type="PANTHER" id="PTHR32305:SF17">
    <property type="entry name" value="TRNA NUCLEASE WAPA"/>
    <property type="match status" value="1"/>
</dbReference>
<sequence length="129" mass="13961">MKLIAADHQGTETAMIDASSGAITRRRTTPFGGPRGAAPTWIADKGFVGGTQDTTTGLTHLGARECDPQLGRFISPDPVFVATDPSRFNAYQYGRNNPATYSDPTGPQAPDLRCPPKRGRPRHRAGRRR</sequence>
<reference evidence="4" key="1">
    <citation type="submission" date="2021-01" db="EMBL/GenBank/DDBJ databases">
        <title>Whole genome shotgun sequence of Dactylosporangium siamense NBRC 106093.</title>
        <authorList>
            <person name="Komaki H."/>
            <person name="Tamura T."/>
        </authorList>
    </citation>
    <scope>NUCLEOTIDE SEQUENCE</scope>
    <source>
        <strain evidence="4">NBRC 106093</strain>
    </source>
</reference>
<dbReference type="AlphaFoldDB" id="A0A919PY01"/>
<feature type="region of interest" description="Disordered" evidence="2">
    <location>
        <begin position="91"/>
        <end position="129"/>
    </location>
</feature>